<comment type="caution">
    <text evidence="1">The sequence shown here is derived from an EMBL/GenBank/DDBJ whole genome shotgun (WGS) entry which is preliminary data.</text>
</comment>
<reference evidence="1 2" key="1">
    <citation type="submission" date="2017-01" db="EMBL/GenBank/DDBJ databases">
        <authorList>
            <person name="Varghese N."/>
            <person name="Submissions S."/>
        </authorList>
    </citation>
    <scope>NUCLEOTIDE SEQUENCE [LARGE SCALE GENOMIC DNA]</scope>
    <source>
        <strain evidence="1 2">DSM 2061</strain>
    </source>
</reference>
<dbReference type="Pfam" id="PF20113">
    <property type="entry name" value="DUF6503"/>
    <property type="match status" value="1"/>
</dbReference>
<dbReference type="PROSITE" id="PS51257">
    <property type="entry name" value="PROKAR_LIPOPROTEIN"/>
    <property type="match status" value="1"/>
</dbReference>
<proteinExistence type="predicted"/>
<sequence length="266" mass="30456">MKRILTIVLILGLSSCKEVAKSEKKVGTNVKTEAVVANERYPEALVKVFDAHGGLKNWKGKRTLSFNLPKPKSIEVHTVDLYSRRDKVEISPVTMGFDGDVVWLLDEQGSYKGNPALYHNLMFYFYAMPFVFSDSGINYKPAEDLVYEGKSYPGIHISYNDGVGASSKDDYYLHYDPETYKMAWLGYTFTYGSNEKSENVRWIHYNDWIDVEGVQLPKSITWHNYEGRTIKEAKEPTVFENISLQETSRPDSFYAKPENAKVVLKD</sequence>
<accession>A0ABY1KMJ9</accession>
<organism evidence="1 2">
    <name type="scientific">Zobellia uliginosa</name>
    <dbReference type="NCBI Taxonomy" id="143224"/>
    <lineage>
        <taxon>Bacteria</taxon>
        <taxon>Pseudomonadati</taxon>
        <taxon>Bacteroidota</taxon>
        <taxon>Flavobacteriia</taxon>
        <taxon>Flavobacteriales</taxon>
        <taxon>Flavobacteriaceae</taxon>
        <taxon>Zobellia</taxon>
    </lineage>
</organism>
<gene>
    <name evidence="1" type="ORF">SAMN05421766_102407</name>
</gene>
<evidence type="ECO:0000313" key="2">
    <source>
        <dbReference type="Proteomes" id="UP000185728"/>
    </source>
</evidence>
<evidence type="ECO:0008006" key="3">
    <source>
        <dbReference type="Google" id="ProtNLM"/>
    </source>
</evidence>
<keyword evidence="2" id="KW-1185">Reference proteome</keyword>
<dbReference type="InterPro" id="IPR045444">
    <property type="entry name" value="DUF6503"/>
</dbReference>
<protein>
    <recommendedName>
        <fullName evidence="3">DKNYY family protein</fullName>
    </recommendedName>
</protein>
<dbReference type="Proteomes" id="UP000185728">
    <property type="component" value="Unassembled WGS sequence"/>
</dbReference>
<name>A0ABY1KMJ9_9FLAO</name>
<dbReference type="EMBL" id="FTOB01000002">
    <property type="protein sequence ID" value="SIS49670.1"/>
    <property type="molecule type" value="Genomic_DNA"/>
</dbReference>
<evidence type="ECO:0000313" key="1">
    <source>
        <dbReference type="EMBL" id="SIS49670.1"/>
    </source>
</evidence>
<dbReference type="RefSeq" id="WP_076454157.1">
    <property type="nucleotide sequence ID" value="NZ_FTOB01000002.1"/>
</dbReference>